<dbReference type="InterPro" id="IPR050153">
    <property type="entry name" value="Metal_Ion_Import_ABC"/>
</dbReference>
<dbReference type="SUPFAM" id="SSF52540">
    <property type="entry name" value="P-loop containing nucleoside triphosphate hydrolases"/>
    <property type="match status" value="1"/>
</dbReference>
<dbReference type="InterPro" id="IPR017871">
    <property type="entry name" value="ABC_transporter-like_CS"/>
</dbReference>
<dbReference type="PANTHER" id="PTHR42734:SF5">
    <property type="entry name" value="IRON TRANSPORT SYSTEM ATP-BINDING PROTEIN HI_0361-RELATED"/>
    <property type="match status" value="1"/>
</dbReference>
<evidence type="ECO:0000256" key="2">
    <source>
        <dbReference type="ARBA" id="ARBA00022448"/>
    </source>
</evidence>
<proteinExistence type="inferred from homology"/>
<organism evidence="6 7">
    <name type="scientific">Candidatus Desulfolinea nitratireducens</name>
    <dbReference type="NCBI Taxonomy" id="2841698"/>
    <lineage>
        <taxon>Bacteria</taxon>
        <taxon>Bacillati</taxon>
        <taxon>Chloroflexota</taxon>
        <taxon>Anaerolineae</taxon>
        <taxon>Anaerolineales</taxon>
        <taxon>Anaerolineales incertae sedis</taxon>
        <taxon>Candidatus Desulfolinea</taxon>
    </lineage>
</organism>
<evidence type="ECO:0000256" key="3">
    <source>
        <dbReference type="ARBA" id="ARBA00022741"/>
    </source>
</evidence>
<dbReference type="Gene3D" id="3.40.50.300">
    <property type="entry name" value="P-loop containing nucleotide triphosphate hydrolases"/>
    <property type="match status" value="1"/>
</dbReference>
<feature type="domain" description="ABC transporter" evidence="5">
    <location>
        <begin position="18"/>
        <end position="249"/>
    </location>
</feature>
<keyword evidence="2" id="KW-0813">Transport</keyword>
<keyword evidence="3" id="KW-0547">Nucleotide-binding</keyword>
<evidence type="ECO:0000256" key="4">
    <source>
        <dbReference type="ARBA" id="ARBA00022840"/>
    </source>
</evidence>
<evidence type="ECO:0000313" key="6">
    <source>
        <dbReference type="EMBL" id="MBC8336488.1"/>
    </source>
</evidence>
<dbReference type="InterPro" id="IPR003439">
    <property type="entry name" value="ABC_transporter-like_ATP-bd"/>
</dbReference>
<dbReference type="EMBL" id="JACNJN010000165">
    <property type="protein sequence ID" value="MBC8336488.1"/>
    <property type="molecule type" value="Genomic_DNA"/>
</dbReference>
<evidence type="ECO:0000256" key="1">
    <source>
        <dbReference type="ARBA" id="ARBA00005417"/>
    </source>
</evidence>
<name>A0A8J6NHX4_9CHLR</name>
<dbReference type="SMART" id="SM00382">
    <property type="entry name" value="AAA"/>
    <property type="match status" value="1"/>
</dbReference>
<dbReference type="Proteomes" id="UP000614469">
    <property type="component" value="Unassembled WGS sequence"/>
</dbReference>
<dbReference type="Pfam" id="PF00005">
    <property type="entry name" value="ABC_tran"/>
    <property type="match status" value="1"/>
</dbReference>
<gene>
    <name evidence="6" type="ORF">H8E29_14580</name>
</gene>
<comment type="similarity">
    <text evidence="1">Belongs to the ABC transporter superfamily.</text>
</comment>
<dbReference type="GO" id="GO:0005524">
    <property type="term" value="F:ATP binding"/>
    <property type="evidence" value="ECO:0007669"/>
    <property type="project" value="UniProtKB-KW"/>
</dbReference>
<dbReference type="GO" id="GO:0016887">
    <property type="term" value="F:ATP hydrolysis activity"/>
    <property type="evidence" value="ECO:0007669"/>
    <property type="project" value="InterPro"/>
</dbReference>
<accession>A0A8J6NHX4</accession>
<keyword evidence="4 6" id="KW-0067">ATP-binding</keyword>
<comment type="caution">
    <text evidence="6">The sequence shown here is derived from an EMBL/GenBank/DDBJ whole genome shotgun (WGS) entry which is preliminary data.</text>
</comment>
<dbReference type="FunFam" id="3.40.50.300:FF:000134">
    <property type="entry name" value="Iron-enterobactin ABC transporter ATP-binding protein"/>
    <property type="match status" value="1"/>
</dbReference>
<dbReference type="CDD" id="cd03235">
    <property type="entry name" value="ABC_Metallic_Cations"/>
    <property type="match status" value="1"/>
</dbReference>
<dbReference type="AlphaFoldDB" id="A0A8J6NHX4"/>
<dbReference type="PROSITE" id="PS00211">
    <property type="entry name" value="ABC_TRANSPORTER_1"/>
    <property type="match status" value="1"/>
</dbReference>
<dbReference type="PROSITE" id="PS50893">
    <property type="entry name" value="ABC_TRANSPORTER_2"/>
    <property type="match status" value="1"/>
</dbReference>
<evidence type="ECO:0000313" key="7">
    <source>
        <dbReference type="Proteomes" id="UP000614469"/>
    </source>
</evidence>
<protein>
    <submittedName>
        <fullName evidence="6">Metal ABC transporter ATP-binding protein</fullName>
    </submittedName>
</protein>
<dbReference type="PANTHER" id="PTHR42734">
    <property type="entry name" value="METAL TRANSPORT SYSTEM ATP-BINDING PROTEIN TM_0124-RELATED"/>
    <property type="match status" value="1"/>
</dbReference>
<dbReference type="InterPro" id="IPR027417">
    <property type="entry name" value="P-loop_NTPase"/>
</dbReference>
<evidence type="ECO:0000259" key="5">
    <source>
        <dbReference type="PROSITE" id="PS50893"/>
    </source>
</evidence>
<sequence>MHLGRQQRHSHDVDAPILSAEKLFMRYENGPALADISFSLREGERLAIVGPNGAGKSTLLKIIAGVQDQTSGQIQIFGHAPDGHICIAYVPQRNQVDWNFPVTVADVAMMGRIGKLGLFRNPKSHDWDIVHHALDVVKLENFAKRQIDQLSGGQQQRMFIARALAQEAELMLMDEPMTGLDITAQEDIFNILDELREQDVTILISLHDLKMASERFDRVMLLNKRMLAIGPAEASLSPENLLKAYGGHLQLVSTDKGILALGDTCCEGEH</sequence>
<reference evidence="6 7" key="1">
    <citation type="submission" date="2020-08" db="EMBL/GenBank/DDBJ databases">
        <title>Bridging the membrane lipid divide: bacteria of the FCB group superphylum have the potential to synthesize archaeal ether lipids.</title>
        <authorList>
            <person name="Villanueva L."/>
            <person name="Von Meijenfeldt F.A.B."/>
            <person name="Westbye A.B."/>
            <person name="Yadav S."/>
            <person name="Hopmans E.C."/>
            <person name="Dutilh B.E."/>
            <person name="Sinninghe Damste J.S."/>
        </authorList>
    </citation>
    <scope>NUCLEOTIDE SEQUENCE [LARGE SCALE GENOMIC DNA]</scope>
    <source>
        <strain evidence="6">NIOZ-UU36</strain>
    </source>
</reference>
<dbReference type="InterPro" id="IPR003593">
    <property type="entry name" value="AAA+_ATPase"/>
</dbReference>